<accession>A0AAE1Z6C8</accession>
<feature type="compositionally biased region" description="Low complexity" evidence="2">
    <location>
        <begin position="690"/>
        <end position="700"/>
    </location>
</feature>
<evidence type="ECO:0000256" key="3">
    <source>
        <dbReference type="SAM" id="Phobius"/>
    </source>
</evidence>
<feature type="compositionally biased region" description="Low complexity" evidence="2">
    <location>
        <begin position="654"/>
        <end position="672"/>
    </location>
</feature>
<keyword evidence="3" id="KW-1133">Transmembrane helix</keyword>
<reference evidence="5" key="2">
    <citation type="journal article" date="2023" name="Infect Dis Poverty">
        <title>Chromosome-scale genome of the human blood fluke Schistosoma mekongi and its implications for public health.</title>
        <authorList>
            <person name="Zhou M."/>
            <person name="Xu L."/>
            <person name="Xu D."/>
            <person name="Chen W."/>
            <person name="Khan J."/>
            <person name="Hu Y."/>
            <person name="Huang H."/>
            <person name="Wei H."/>
            <person name="Zhang Y."/>
            <person name="Chusongsang P."/>
            <person name="Tanasarnprasert K."/>
            <person name="Hu X."/>
            <person name="Limpanont Y."/>
            <person name="Lv Z."/>
        </authorList>
    </citation>
    <scope>NUCLEOTIDE SEQUENCE</scope>
    <source>
        <strain evidence="5">LV_2022a</strain>
    </source>
</reference>
<dbReference type="PROSITE" id="PS00845">
    <property type="entry name" value="CAP_GLY_1"/>
    <property type="match status" value="1"/>
</dbReference>
<reference evidence="5" key="1">
    <citation type="submission" date="2022-04" db="EMBL/GenBank/DDBJ databases">
        <authorList>
            <person name="Xu L."/>
            <person name="Lv Z."/>
        </authorList>
    </citation>
    <scope>NUCLEOTIDE SEQUENCE</scope>
    <source>
        <strain evidence="5">LV_2022a</strain>
    </source>
</reference>
<keyword evidence="1" id="KW-0040">ANK repeat</keyword>
<evidence type="ECO:0000256" key="2">
    <source>
        <dbReference type="SAM" id="MobiDB-lite"/>
    </source>
</evidence>
<feature type="domain" description="CAP-Gly" evidence="4">
    <location>
        <begin position="959"/>
        <end position="1001"/>
    </location>
</feature>
<protein>
    <recommendedName>
        <fullName evidence="4">CAP-Gly domain-containing protein</fullName>
    </recommendedName>
</protein>
<gene>
    <name evidence="5" type="ORF">MN116_008276</name>
</gene>
<keyword evidence="3" id="KW-0812">Transmembrane</keyword>
<keyword evidence="6" id="KW-1185">Reference proteome</keyword>
<dbReference type="InterPro" id="IPR036770">
    <property type="entry name" value="Ankyrin_rpt-contain_sf"/>
</dbReference>
<dbReference type="Gene3D" id="1.25.40.20">
    <property type="entry name" value="Ankyrin repeat-containing domain"/>
    <property type="match status" value="1"/>
</dbReference>
<feature type="repeat" description="ANK" evidence="1">
    <location>
        <begin position="320"/>
        <end position="352"/>
    </location>
</feature>
<feature type="region of interest" description="Disordered" evidence="2">
    <location>
        <begin position="646"/>
        <end position="676"/>
    </location>
</feature>
<evidence type="ECO:0000256" key="1">
    <source>
        <dbReference type="PROSITE-ProRule" id="PRU00023"/>
    </source>
</evidence>
<dbReference type="SUPFAM" id="SSF74924">
    <property type="entry name" value="Cap-Gly domain"/>
    <property type="match status" value="3"/>
</dbReference>
<dbReference type="SUPFAM" id="SSF48403">
    <property type="entry name" value="Ankyrin repeat"/>
    <property type="match status" value="1"/>
</dbReference>
<dbReference type="Pfam" id="PF12796">
    <property type="entry name" value="Ank_2"/>
    <property type="match status" value="1"/>
</dbReference>
<feature type="compositionally biased region" description="Low complexity" evidence="2">
    <location>
        <begin position="709"/>
        <end position="726"/>
    </location>
</feature>
<proteinExistence type="predicted"/>
<feature type="transmembrane region" description="Helical" evidence="3">
    <location>
        <begin position="47"/>
        <end position="69"/>
    </location>
</feature>
<evidence type="ECO:0000313" key="5">
    <source>
        <dbReference type="EMBL" id="KAK4468107.1"/>
    </source>
</evidence>
<comment type="caution">
    <text evidence="5">The sequence shown here is derived from an EMBL/GenBank/DDBJ whole genome shotgun (WGS) entry which is preliminary data.</text>
</comment>
<evidence type="ECO:0000259" key="4">
    <source>
        <dbReference type="PROSITE" id="PS50245"/>
    </source>
</evidence>
<feature type="compositionally biased region" description="Low complexity" evidence="2">
    <location>
        <begin position="1038"/>
        <end position="1054"/>
    </location>
</feature>
<dbReference type="Pfam" id="PF01302">
    <property type="entry name" value="CAP_GLY"/>
    <property type="match status" value="3"/>
</dbReference>
<dbReference type="SMART" id="SM00248">
    <property type="entry name" value="ANK"/>
    <property type="match status" value="3"/>
</dbReference>
<feature type="region of interest" description="Disordered" evidence="2">
    <location>
        <begin position="1036"/>
        <end position="1063"/>
    </location>
</feature>
<feature type="repeat" description="ANK" evidence="1">
    <location>
        <begin position="279"/>
        <end position="318"/>
    </location>
</feature>
<dbReference type="EMBL" id="JALJAT010000007">
    <property type="protein sequence ID" value="KAK4468107.1"/>
    <property type="molecule type" value="Genomic_DNA"/>
</dbReference>
<dbReference type="AlphaFoldDB" id="A0AAE1Z6C8"/>
<dbReference type="Proteomes" id="UP001292079">
    <property type="component" value="Unassembled WGS sequence"/>
</dbReference>
<dbReference type="PANTHER" id="PTHR18916">
    <property type="entry name" value="DYNACTIN 1-RELATED MICROTUBULE-BINDING"/>
    <property type="match status" value="1"/>
</dbReference>
<feature type="domain" description="CAP-Gly" evidence="4">
    <location>
        <begin position="802"/>
        <end position="844"/>
    </location>
</feature>
<dbReference type="PROSITE" id="PS50088">
    <property type="entry name" value="ANK_REPEAT"/>
    <property type="match status" value="2"/>
</dbReference>
<sequence>MGIYWYMFVEMFDHFREFFTWVDTAGYLMFIITSRMVRTVLKHKTRLLLISACCLLTALILSPLFHYIWLQPGTANANFYFAASLVHVFGQLECQNRLTGLATSCAPSPRTVARSSSSLLLRRTGQNGYYKQQGNGLDNTGIAPADIDDDEVDRLFYKPRRNHPVTHPPTEIPFCENCRVMDEEMSKEYDSATGSPVNNLADEMIHDDEDESRSWAMRMPVGPWWCEDCQESVTSSNLNISQLFAILRQWTPYAQLQLITIVEEIFRRGAHVDDRDGLSDMTLLHFAAKSGALGDEKAACRIANYLLDEGASLEARCKWTDMTPLHYAAYFDCPLLADLLIDRGACISARSYLIDNSTPLHLAASQLSLGTARILIQAADFSVTKTGQRYDAKDAKDGYGRTPYECLPPSGQLPEPLCTLRDLLAELLRPTSPQQSDGMDIEKKIIQATSNDPTDYRSEQTVNNINDQIPSIENRHSQQQSACNGVEWLVAESGFLSPRTKRSPPTIVQQQQQQQPLNNGMKSPTTLQSKKFTISAKVTLQSMGLALGDRVCIAPGNSTTPPPSISAGSNKSQPMTGITGRIGKLRYCGSVSFGSGIWVGVELDEPVGRNNGSVAGIQYFSCPNQHGIFAPIGRVYKTVNVNGKQNWHPVTQNSSRIGRSSTSHSSTTPNTSRKLKNLKEDIETCKGEECSCSSSSTSGSNTPRKHIPSSRSSYSISSATTTTMASVVPNKHQTVSSELRRTPTPPTSTTVQSPVNFSHVTAKIDTGLRIRSPDVGSRNNLFQIGDRVLVAGQRRGILRFIGQTQFAPGIWYGVELEQPAGKNNGSINGVRYFDCAVGHGIFAPINRIQKLPVPPNTPNLQYSSLKSSVDNSMTTSYHSEQVDGAPNRSWCRRMPWSSTTSPMIGRAVIGRPPLPTELINALKAVGRVPTESIEEPVFYLTEGMQVLCAGEIGIVRYIGPITFAEGIWLGVELRKPRGRHDGCVAGKRYFTCRPGHGLLVRPSRVFCHGINAINLLPPALAELELQLAAKRHEMAAGSSSSNSRMSSANSINSNDEQPLRNSS</sequence>
<dbReference type="PROSITE" id="PS50245">
    <property type="entry name" value="CAP_GLY_2"/>
    <property type="match status" value="3"/>
</dbReference>
<name>A0AAE1Z6C8_SCHME</name>
<feature type="region of interest" description="Disordered" evidence="2">
    <location>
        <begin position="688"/>
        <end position="753"/>
    </location>
</feature>
<keyword evidence="3" id="KW-0472">Membrane</keyword>
<feature type="domain" description="CAP-Gly" evidence="4">
    <location>
        <begin position="589"/>
        <end position="631"/>
    </location>
</feature>
<dbReference type="InterPro" id="IPR002110">
    <property type="entry name" value="Ankyrin_rpt"/>
</dbReference>
<dbReference type="Pfam" id="PF06728">
    <property type="entry name" value="PIG-U"/>
    <property type="match status" value="1"/>
</dbReference>
<dbReference type="InterPro" id="IPR036859">
    <property type="entry name" value="CAP-Gly_dom_sf"/>
</dbReference>
<organism evidence="5 6">
    <name type="scientific">Schistosoma mekongi</name>
    <name type="common">Parasitic worm</name>
    <dbReference type="NCBI Taxonomy" id="38744"/>
    <lineage>
        <taxon>Eukaryota</taxon>
        <taxon>Metazoa</taxon>
        <taxon>Spiralia</taxon>
        <taxon>Lophotrochozoa</taxon>
        <taxon>Platyhelminthes</taxon>
        <taxon>Trematoda</taxon>
        <taxon>Digenea</taxon>
        <taxon>Strigeidida</taxon>
        <taxon>Schistosomatoidea</taxon>
        <taxon>Schistosomatidae</taxon>
        <taxon>Schistosoma</taxon>
    </lineage>
</organism>
<dbReference type="Gene3D" id="2.30.30.190">
    <property type="entry name" value="CAP Gly-rich-like domain"/>
    <property type="match status" value="3"/>
</dbReference>
<dbReference type="InterPro" id="IPR000938">
    <property type="entry name" value="CAP-Gly_domain"/>
</dbReference>
<feature type="transmembrane region" description="Helical" evidence="3">
    <location>
        <begin position="18"/>
        <end position="35"/>
    </location>
</feature>
<evidence type="ECO:0000313" key="6">
    <source>
        <dbReference type="Proteomes" id="UP001292079"/>
    </source>
</evidence>
<dbReference type="SMART" id="SM01052">
    <property type="entry name" value="CAP_GLY"/>
    <property type="match status" value="3"/>
</dbReference>